<sequence>MAFGMPTLVVGNVTADLELKHGQNGGKPYVRFTVANTPRVKNRDSNQYEDGVATFVSITLYDQQAENAAASVGKGVRVMAYGDLEKQPDWTDREGNLRPGGMQLENVVAFGADLRFATAQIHRATAGGGQQQQQQRQAPQGNYGPQGGQPQQSYGAPQGQQQPPQQGGYPAPQAGGYPAPFTGQQPPQGQQPQQQAQQPPQQGQPQGQQPPAQGYQQPAQNWDAPAAGWDDQTPF</sequence>
<dbReference type="Proteomes" id="UP000279330">
    <property type="component" value="Segment"/>
</dbReference>
<dbReference type="Pfam" id="PF00436">
    <property type="entry name" value="SSB"/>
    <property type="match status" value="1"/>
</dbReference>
<dbReference type="GO" id="GO:0006260">
    <property type="term" value="P:DNA replication"/>
    <property type="evidence" value="ECO:0007669"/>
    <property type="project" value="InterPro"/>
</dbReference>
<name>A0A385UHA2_9CAUD</name>
<dbReference type="GeneID" id="55003738"/>
<dbReference type="InterPro" id="IPR012340">
    <property type="entry name" value="NA-bd_OB-fold"/>
</dbReference>
<evidence type="ECO:0000256" key="1">
    <source>
        <dbReference type="ARBA" id="ARBA00023125"/>
    </source>
</evidence>
<dbReference type="SUPFAM" id="SSF50249">
    <property type="entry name" value="Nucleic acid-binding proteins"/>
    <property type="match status" value="1"/>
</dbReference>
<dbReference type="GO" id="GO:0003697">
    <property type="term" value="F:single-stranded DNA binding"/>
    <property type="evidence" value="ECO:0007669"/>
    <property type="project" value="InterPro"/>
</dbReference>
<reference evidence="4 5" key="1">
    <citation type="submission" date="2018-08" db="EMBL/GenBank/DDBJ databases">
        <authorList>
            <person name="Miller G.E."/>
            <person name="Abrahams R."/>
            <person name="Bazan D.C."/>
            <person name="Beglau B.C."/>
            <person name="Blaylock E.C."/>
            <person name="Choi J.D."/>
            <person name="Grewal S.K."/>
            <person name="Hernandez E.V."/>
            <person name="Kim D.J."/>
            <person name="Kim K."/>
            <person name="Lee Y."/>
            <person name="Linde M.K."/>
            <person name="Lopez M.B."/>
            <person name="Pangalila E."/>
            <person name="Parker M.A."/>
            <person name="Specht R.C."/>
            <person name="Teng M.C."/>
            <person name="Toledo B."/>
            <person name="Tran S."/>
            <person name="Yu H."/>
            <person name="Kalaj N."/>
            <person name="Muthiah A.S."/>
            <person name="Dean N.S."/>
            <person name="Diaz A."/>
            <person name="Garlena R.A."/>
            <person name="Russell D.A."/>
            <person name="Pope W.H."/>
            <person name="Jacobs-Sera D."/>
            <person name="Hatfull G.F."/>
        </authorList>
    </citation>
    <scope>NUCLEOTIDE SEQUENCE [LARGE SCALE GENOMIC DNA]</scope>
</reference>
<keyword evidence="5" id="KW-1185">Reference proteome</keyword>
<feature type="compositionally biased region" description="Low complexity" evidence="3">
    <location>
        <begin position="131"/>
        <end position="220"/>
    </location>
</feature>
<dbReference type="InterPro" id="IPR000424">
    <property type="entry name" value="Primosome_PriB/ssb"/>
</dbReference>
<dbReference type="CDD" id="cd04496">
    <property type="entry name" value="SSB_OBF"/>
    <property type="match status" value="1"/>
</dbReference>
<dbReference type="KEGG" id="vg:55003738"/>
<protein>
    <submittedName>
        <fullName evidence="4">SsDNA binding protein</fullName>
    </submittedName>
</protein>
<evidence type="ECO:0000256" key="3">
    <source>
        <dbReference type="SAM" id="MobiDB-lite"/>
    </source>
</evidence>
<feature type="region of interest" description="Disordered" evidence="3">
    <location>
        <begin position="123"/>
        <end position="235"/>
    </location>
</feature>
<organism evidence="4 5">
    <name type="scientific">Microbacterium phage OneinaGillian</name>
    <dbReference type="NCBI Taxonomy" id="2301604"/>
    <lineage>
        <taxon>Viruses</taxon>
        <taxon>Duplodnaviria</taxon>
        <taxon>Heunggongvirae</taxon>
        <taxon>Uroviricota</taxon>
        <taxon>Caudoviricetes</taxon>
        <taxon>Gillianvirus</taxon>
        <taxon>Gillianvirus oneinagillian</taxon>
    </lineage>
</organism>
<accession>A0A385UHA2</accession>
<proteinExistence type="predicted"/>
<dbReference type="InterPro" id="IPR011344">
    <property type="entry name" value="ssDNA-bd"/>
</dbReference>
<dbReference type="EMBL" id="MH727556">
    <property type="protein sequence ID" value="AYB70173.1"/>
    <property type="molecule type" value="Genomic_DNA"/>
</dbReference>
<evidence type="ECO:0000313" key="5">
    <source>
        <dbReference type="Proteomes" id="UP000279330"/>
    </source>
</evidence>
<evidence type="ECO:0000256" key="2">
    <source>
        <dbReference type="PROSITE-ProRule" id="PRU00252"/>
    </source>
</evidence>
<dbReference type="Gene3D" id="2.40.50.140">
    <property type="entry name" value="Nucleic acid-binding proteins"/>
    <property type="match status" value="1"/>
</dbReference>
<evidence type="ECO:0000313" key="4">
    <source>
        <dbReference type="EMBL" id="AYB70173.1"/>
    </source>
</evidence>
<gene>
    <name evidence="4" type="primary">64</name>
    <name evidence="4" type="ORF">SEA_ONEIAGILLIAN_63</name>
</gene>
<dbReference type="PROSITE" id="PS50935">
    <property type="entry name" value="SSB"/>
    <property type="match status" value="1"/>
</dbReference>
<keyword evidence="1 2" id="KW-0238">DNA-binding</keyword>
<dbReference type="RefSeq" id="YP_009812669.1">
    <property type="nucleotide sequence ID" value="NC_048068.1"/>
</dbReference>
<dbReference type="NCBIfam" id="TIGR00621">
    <property type="entry name" value="ssb"/>
    <property type="match status" value="1"/>
</dbReference>